<evidence type="ECO:0000256" key="2">
    <source>
        <dbReference type="ARBA" id="ARBA00023002"/>
    </source>
</evidence>
<reference evidence="3" key="1">
    <citation type="submission" date="2013-07" db="EMBL/GenBank/DDBJ databases">
        <title>The genome of Eucalyptus grandis.</title>
        <authorList>
            <person name="Schmutz J."/>
            <person name="Hayes R."/>
            <person name="Myburg A."/>
            <person name="Tuskan G."/>
            <person name="Grattapaglia D."/>
            <person name="Rokhsar D.S."/>
        </authorList>
    </citation>
    <scope>NUCLEOTIDE SEQUENCE</scope>
    <source>
        <tissue evidence="3">Leaf extractions</tissue>
    </source>
</reference>
<dbReference type="Gramene" id="KCW62679">
    <property type="protein sequence ID" value="KCW62679"/>
    <property type="gene ID" value="EUGRSUZ_G00239"/>
</dbReference>
<name>A0A059B9G1_EUCGR</name>
<gene>
    <name evidence="3" type="ORF">EUGRSUZ_G00239</name>
</gene>
<dbReference type="InterPro" id="IPR009249">
    <property type="entry name" value="Ferredoxin-dep_bilin_Rdtase"/>
</dbReference>
<dbReference type="GO" id="GO:0010024">
    <property type="term" value="P:phytochromobilin biosynthetic process"/>
    <property type="evidence" value="ECO:0007669"/>
    <property type="project" value="InterPro"/>
</dbReference>
<protein>
    <submittedName>
        <fullName evidence="3">Uncharacterized protein</fullName>
    </submittedName>
</protein>
<dbReference type="GO" id="GO:0050897">
    <property type="term" value="F:cobalt ion binding"/>
    <property type="evidence" value="ECO:0007669"/>
    <property type="project" value="InterPro"/>
</dbReference>
<dbReference type="EMBL" id="KK198759">
    <property type="protein sequence ID" value="KCW62679.1"/>
    <property type="molecule type" value="Genomic_DNA"/>
</dbReference>
<evidence type="ECO:0000313" key="3">
    <source>
        <dbReference type="EMBL" id="KCW62679.1"/>
    </source>
</evidence>
<dbReference type="AlphaFoldDB" id="A0A059B9G1"/>
<proteinExistence type="inferred from homology"/>
<comment type="similarity">
    <text evidence="1">Belongs to the HY2 family.</text>
</comment>
<dbReference type="PANTHER" id="PTHR34557:SF1">
    <property type="entry name" value="PHYTOCHROMOBILIN:FERREDOXIN OXIDOREDUCTASE, CHLOROPLASTIC"/>
    <property type="match status" value="1"/>
</dbReference>
<dbReference type="InParanoid" id="A0A059B9G1"/>
<organism evidence="3">
    <name type="scientific">Eucalyptus grandis</name>
    <name type="common">Flooded gum</name>
    <dbReference type="NCBI Taxonomy" id="71139"/>
    <lineage>
        <taxon>Eukaryota</taxon>
        <taxon>Viridiplantae</taxon>
        <taxon>Streptophyta</taxon>
        <taxon>Embryophyta</taxon>
        <taxon>Tracheophyta</taxon>
        <taxon>Spermatophyta</taxon>
        <taxon>Magnoliopsida</taxon>
        <taxon>eudicotyledons</taxon>
        <taxon>Gunneridae</taxon>
        <taxon>Pentapetalae</taxon>
        <taxon>rosids</taxon>
        <taxon>malvids</taxon>
        <taxon>Myrtales</taxon>
        <taxon>Myrtaceae</taxon>
        <taxon>Myrtoideae</taxon>
        <taxon>Eucalypteae</taxon>
        <taxon>Eucalyptus</taxon>
    </lineage>
</organism>
<dbReference type="STRING" id="71139.A0A059B9G1"/>
<keyword evidence="2" id="KW-0560">Oxidoreductase</keyword>
<evidence type="ECO:0000256" key="1">
    <source>
        <dbReference type="ARBA" id="ARBA00006908"/>
    </source>
</evidence>
<dbReference type="GO" id="GO:0016636">
    <property type="term" value="F:oxidoreductase activity, acting on the CH-CH group of donors, iron-sulfur protein as acceptor"/>
    <property type="evidence" value="ECO:0007669"/>
    <property type="project" value="InterPro"/>
</dbReference>
<dbReference type="PANTHER" id="PTHR34557">
    <property type="entry name" value="PHYTOCHROMOBILIN:FERREDOXIN OXIDOREDUCTASE, CHLOROPLASTIC"/>
    <property type="match status" value="1"/>
</dbReference>
<accession>A0A059B9G1</accession>
<sequence>MDLGIRETDASQIIANHEAQHRYLTSRAEKNEVQSFLFDGVDSLGCKTFLDYFPEYPCEEGRVNEKHAREVFCNSPVEQERRIYRKL</sequence>